<dbReference type="CDD" id="cd18727">
    <property type="entry name" value="PIN_Swt1-like"/>
    <property type="match status" value="1"/>
</dbReference>
<dbReference type="InterPro" id="IPR029060">
    <property type="entry name" value="PIN-like_dom_sf"/>
</dbReference>
<dbReference type="GO" id="GO:0005634">
    <property type="term" value="C:nucleus"/>
    <property type="evidence" value="ECO:0007669"/>
    <property type="project" value="UniProtKB-SubCell"/>
</dbReference>
<proteinExistence type="inferred from homology"/>
<dbReference type="InterPro" id="IPR049014">
    <property type="entry name" value="SWT1_C"/>
</dbReference>
<dbReference type="GO" id="GO:0004521">
    <property type="term" value="F:RNA endonuclease activity"/>
    <property type="evidence" value="ECO:0007669"/>
    <property type="project" value="EnsemblFungi"/>
</dbReference>
<dbReference type="PANTHER" id="PTHR16161">
    <property type="entry name" value="TRANSCRIPTIONAL PROTEIN SWT1"/>
    <property type="match status" value="1"/>
</dbReference>
<evidence type="ECO:0000256" key="3">
    <source>
        <dbReference type="ARBA" id="ARBA00023242"/>
    </source>
</evidence>
<keyword evidence="2" id="KW-0804">Transcription</keyword>
<evidence type="ECO:0000313" key="8">
    <source>
        <dbReference type="EMBL" id="CCF59290.1"/>
    </source>
</evidence>
<dbReference type="KEGG" id="kaf:KAFR_0G02580"/>
<evidence type="ECO:0000256" key="4">
    <source>
        <dbReference type="ARBA" id="ARBA00060839"/>
    </source>
</evidence>
<dbReference type="GO" id="GO:0005737">
    <property type="term" value="C:cytoplasm"/>
    <property type="evidence" value="ECO:0007669"/>
    <property type="project" value="EnsemblFungi"/>
</dbReference>
<gene>
    <name evidence="8" type="primary">KAFR0G02580</name>
    <name evidence="8" type="ORF">KAFR_0G02580</name>
</gene>
<dbReference type="FunFam" id="3.40.50.1010:FF:000045">
    <property type="entry name" value="Transcriptional protein swt1"/>
    <property type="match status" value="1"/>
</dbReference>
<dbReference type="PANTHER" id="PTHR16161:SF0">
    <property type="entry name" value="TRANSCRIPTIONAL PROTEIN SWT1"/>
    <property type="match status" value="1"/>
</dbReference>
<keyword evidence="3" id="KW-0539">Nucleus</keyword>
<evidence type="ECO:0000259" key="7">
    <source>
        <dbReference type="SMART" id="SM00670"/>
    </source>
</evidence>
<dbReference type="Pfam" id="PF21693">
    <property type="entry name" value="SWT1_3rd"/>
    <property type="match status" value="1"/>
</dbReference>
<evidence type="ECO:0000313" key="9">
    <source>
        <dbReference type="Proteomes" id="UP000005220"/>
    </source>
</evidence>
<evidence type="ECO:0000256" key="5">
    <source>
        <dbReference type="ARBA" id="ARBA00074620"/>
    </source>
</evidence>
<dbReference type="eggNOG" id="KOG4689">
    <property type="taxonomic scope" value="Eukaryota"/>
</dbReference>
<dbReference type="GO" id="GO:0071032">
    <property type="term" value="P:nuclear mRNA surveillance of mRNP export"/>
    <property type="evidence" value="ECO:0007669"/>
    <property type="project" value="EnsemblFungi"/>
</dbReference>
<comment type="similarity">
    <text evidence="4">Belongs to the SWT1 family.</text>
</comment>
<dbReference type="SMART" id="SM00670">
    <property type="entry name" value="PINc"/>
    <property type="match status" value="1"/>
</dbReference>
<evidence type="ECO:0000256" key="1">
    <source>
        <dbReference type="ARBA" id="ARBA00004123"/>
    </source>
</evidence>
<dbReference type="RefSeq" id="XP_003958425.1">
    <property type="nucleotide sequence ID" value="XM_003958376.1"/>
</dbReference>
<reference evidence="8 9" key="1">
    <citation type="journal article" date="2011" name="Proc. Natl. Acad. Sci. U.S.A.">
        <title>Evolutionary erosion of yeast sex chromosomes by mating-type switching accidents.</title>
        <authorList>
            <person name="Gordon J.L."/>
            <person name="Armisen D."/>
            <person name="Proux-Wera E."/>
            <person name="Oheigeartaigh S.S."/>
            <person name="Byrne K.P."/>
            <person name="Wolfe K.H."/>
        </authorList>
    </citation>
    <scope>NUCLEOTIDE SEQUENCE [LARGE SCALE GENOMIC DNA]</scope>
    <source>
        <strain evidence="9">ATCC 22294 / BCRC 22015 / CBS 2517 / CECT 1963 / NBRC 1671 / NRRL Y-8276</strain>
    </source>
</reference>
<protein>
    <recommendedName>
        <fullName evidence="5">Transcriptional protein SWT1</fullName>
    </recommendedName>
</protein>
<name>H2AY40_KAZAF</name>
<organism evidence="8 9">
    <name type="scientific">Kazachstania africana (strain ATCC 22294 / BCRC 22015 / CBS 2517 / CECT 1963 / NBRC 1671 / NRRL Y-8276)</name>
    <name type="common">Yeast</name>
    <name type="synonym">Kluyveromyces africanus</name>
    <dbReference type="NCBI Taxonomy" id="1071382"/>
    <lineage>
        <taxon>Eukaryota</taxon>
        <taxon>Fungi</taxon>
        <taxon>Dikarya</taxon>
        <taxon>Ascomycota</taxon>
        <taxon>Saccharomycotina</taxon>
        <taxon>Saccharomycetes</taxon>
        <taxon>Saccharomycetales</taxon>
        <taxon>Saccharomycetaceae</taxon>
        <taxon>Kazachstania</taxon>
    </lineage>
</organism>
<dbReference type="EMBL" id="HE650827">
    <property type="protein sequence ID" value="CCF59290.1"/>
    <property type="molecule type" value="Genomic_DNA"/>
</dbReference>
<keyword evidence="9" id="KW-1185">Reference proteome</keyword>
<dbReference type="Proteomes" id="UP000005220">
    <property type="component" value="Chromosome 7"/>
</dbReference>
<sequence length="443" mass="50743">MSLQSVHAGNSVKIRNDKPKSKTQSKNLSKAKGKKYTLNDLDDLIGINKGNKQENLSMLPDEEDIEMTEAKPEECAPSMLHLVNDIKVCENLNTHVNNRQATTLDTAINDTIKTKRPTMFIVDTNFILSHLTILEDIRKLFSKFYHSIVIPITVMKELDGLKNSNKVNEIEPGATRKKQSSIGELARTANNWIYENLANVGSGVVGQKLRQRLNPNTTKDDSILDCCLYFKDNLKDFVILLSNDKNLCLKALTEDVLTVSYREGMTGGLIAEKVYQENMLRLGAQDGYSNYQGSLNNDQSVSQENIIQSNINFQELSEYIFSEVRNILQKAITYVITQEYGEDTELIGFEADHLLTFESICDCLYEYWVSVFSEYFRQSKLKKHDWKDIPQSLVSIPHDKAALLNFTEFWREILEHLFIKRSAQENEQMESCFQQWGYLISNI</sequence>
<dbReference type="HOGENOM" id="CLU_048317_0_0_1"/>
<dbReference type="FunCoup" id="H2AY40">
    <property type="interactions" value="21"/>
</dbReference>
<evidence type="ECO:0000256" key="2">
    <source>
        <dbReference type="ARBA" id="ARBA00023163"/>
    </source>
</evidence>
<evidence type="ECO:0000256" key="6">
    <source>
        <dbReference type="SAM" id="MobiDB-lite"/>
    </source>
</evidence>
<dbReference type="Gene3D" id="3.40.50.1010">
    <property type="entry name" value="5'-nuclease"/>
    <property type="match status" value="1"/>
</dbReference>
<dbReference type="InterPro" id="IPR052626">
    <property type="entry name" value="SWT1_Regulator"/>
</dbReference>
<comment type="subcellular location">
    <subcellularLocation>
        <location evidence="1">Nucleus</location>
    </subcellularLocation>
</comment>
<feature type="region of interest" description="Disordered" evidence="6">
    <location>
        <begin position="1"/>
        <end position="32"/>
    </location>
</feature>
<dbReference type="STRING" id="1071382.H2AY40"/>
<dbReference type="OrthoDB" id="2017974at2759"/>
<accession>H2AY40</accession>
<dbReference type="InterPro" id="IPR002716">
    <property type="entry name" value="PIN_dom"/>
</dbReference>
<dbReference type="GeneID" id="13887269"/>
<dbReference type="InParanoid" id="H2AY40"/>
<feature type="domain" description="PIN" evidence="7">
    <location>
        <begin position="118"/>
        <end position="249"/>
    </location>
</feature>
<dbReference type="AlphaFoldDB" id="H2AY40"/>
<dbReference type="Pfam" id="PF13638">
    <property type="entry name" value="PIN_4"/>
    <property type="match status" value="1"/>
</dbReference>
<dbReference type="SUPFAM" id="SSF88723">
    <property type="entry name" value="PIN domain-like"/>
    <property type="match status" value="1"/>
</dbReference>